<comment type="caution">
    <text evidence="1">The sequence shown here is derived from an EMBL/GenBank/DDBJ whole genome shotgun (WGS) entry which is preliminary data.</text>
</comment>
<dbReference type="Proteomes" id="UP000593564">
    <property type="component" value="Unassembled WGS sequence"/>
</dbReference>
<dbReference type="EMBL" id="JACBKZ010000008">
    <property type="protein sequence ID" value="KAF5944134.1"/>
    <property type="molecule type" value="Genomic_DNA"/>
</dbReference>
<reference evidence="2" key="1">
    <citation type="journal article" date="2020" name="Nat. Commun.">
        <title>Genome assembly of wild tea tree DASZ reveals pedigree and selection history of tea varieties.</title>
        <authorList>
            <person name="Zhang W."/>
            <person name="Zhang Y."/>
            <person name="Qiu H."/>
            <person name="Guo Y."/>
            <person name="Wan H."/>
            <person name="Zhang X."/>
            <person name="Scossa F."/>
            <person name="Alseekh S."/>
            <person name="Zhang Q."/>
            <person name="Wang P."/>
            <person name="Xu L."/>
            <person name="Schmidt M.H."/>
            <person name="Jia X."/>
            <person name="Li D."/>
            <person name="Zhu A."/>
            <person name="Guo F."/>
            <person name="Chen W."/>
            <person name="Ni D."/>
            <person name="Usadel B."/>
            <person name="Fernie A.R."/>
            <person name="Wen W."/>
        </authorList>
    </citation>
    <scope>NUCLEOTIDE SEQUENCE [LARGE SCALE GENOMIC DNA]</scope>
    <source>
        <strain evidence="2">cv. G240</strain>
    </source>
</reference>
<dbReference type="AlphaFoldDB" id="A0A7J7GXC5"/>
<organism evidence="1 2">
    <name type="scientific">Camellia sinensis</name>
    <name type="common">Tea plant</name>
    <name type="synonym">Thea sinensis</name>
    <dbReference type="NCBI Taxonomy" id="4442"/>
    <lineage>
        <taxon>Eukaryota</taxon>
        <taxon>Viridiplantae</taxon>
        <taxon>Streptophyta</taxon>
        <taxon>Embryophyta</taxon>
        <taxon>Tracheophyta</taxon>
        <taxon>Spermatophyta</taxon>
        <taxon>Magnoliopsida</taxon>
        <taxon>eudicotyledons</taxon>
        <taxon>Gunneridae</taxon>
        <taxon>Pentapetalae</taxon>
        <taxon>asterids</taxon>
        <taxon>Ericales</taxon>
        <taxon>Theaceae</taxon>
        <taxon>Camellia</taxon>
    </lineage>
</organism>
<evidence type="ECO:0000313" key="1">
    <source>
        <dbReference type="EMBL" id="KAF5944134.1"/>
    </source>
</evidence>
<reference evidence="1 2" key="2">
    <citation type="submission" date="2020-07" db="EMBL/GenBank/DDBJ databases">
        <title>Genome assembly of wild tea tree DASZ reveals pedigree and selection history of tea varieties.</title>
        <authorList>
            <person name="Zhang W."/>
        </authorList>
    </citation>
    <scope>NUCLEOTIDE SEQUENCE [LARGE SCALE GENOMIC DNA]</scope>
    <source>
        <strain evidence="2">cv. G240</strain>
        <tissue evidence="1">Leaf</tissue>
    </source>
</reference>
<keyword evidence="2" id="KW-1185">Reference proteome</keyword>
<proteinExistence type="predicted"/>
<name>A0A7J7GXC5_CAMSI</name>
<evidence type="ECO:0000313" key="2">
    <source>
        <dbReference type="Proteomes" id="UP000593564"/>
    </source>
</evidence>
<gene>
    <name evidence="1" type="ORF">HYC85_018211</name>
</gene>
<sequence>MEVKPFTPTLTLQFNLLPNKQGKRIHPYPLPPPPLSSHFSILPWNSEDLFQWA</sequence>
<protein>
    <submittedName>
        <fullName evidence="1">Uncharacterized protein</fullName>
    </submittedName>
</protein>
<accession>A0A7J7GXC5</accession>